<dbReference type="InterPro" id="IPR038269">
    <property type="entry name" value="SCAN_sf"/>
</dbReference>
<dbReference type="InterPro" id="IPR043128">
    <property type="entry name" value="Rev_trsase/Diguanyl_cyclase"/>
</dbReference>
<dbReference type="InterPro" id="IPR043502">
    <property type="entry name" value="DNA/RNA_pol_sf"/>
</dbReference>
<evidence type="ECO:0000256" key="3">
    <source>
        <dbReference type="ARBA" id="ARBA00022679"/>
    </source>
</evidence>
<feature type="domain" description="Reverse transcriptase" evidence="12">
    <location>
        <begin position="942"/>
        <end position="1120"/>
    </location>
</feature>
<dbReference type="InterPro" id="IPR003309">
    <property type="entry name" value="SCAN_dom"/>
</dbReference>
<keyword evidence="6" id="KW-0255">Endonuclease</keyword>
<dbReference type="InterPro" id="IPR001584">
    <property type="entry name" value="Integrase_cat-core"/>
</dbReference>
<dbReference type="InterPro" id="IPR036397">
    <property type="entry name" value="RNaseH_sf"/>
</dbReference>
<dbReference type="FunFam" id="3.30.70.270:FF:000020">
    <property type="entry name" value="Transposon Tf2-6 polyprotein-like Protein"/>
    <property type="match status" value="1"/>
</dbReference>
<evidence type="ECO:0000259" key="11">
    <source>
        <dbReference type="PROSITE" id="PS50804"/>
    </source>
</evidence>
<dbReference type="PANTHER" id="PTHR37984:SF5">
    <property type="entry name" value="PROTEIN NYNRIN-LIKE"/>
    <property type="match status" value="1"/>
</dbReference>
<dbReference type="Gene3D" id="3.10.10.10">
    <property type="entry name" value="HIV Type 1 Reverse Transcriptase, subunit A, domain 1"/>
    <property type="match status" value="1"/>
</dbReference>
<feature type="domain" description="SCAN box" evidence="11">
    <location>
        <begin position="245"/>
        <end position="320"/>
    </location>
</feature>
<dbReference type="InterPro" id="IPR000477">
    <property type="entry name" value="RT_dom"/>
</dbReference>
<evidence type="ECO:0000256" key="2">
    <source>
        <dbReference type="ARBA" id="ARBA00012180"/>
    </source>
</evidence>
<dbReference type="FunFam" id="3.10.20.370:FF:000001">
    <property type="entry name" value="Retrovirus-related Pol polyprotein from transposon 17.6-like protein"/>
    <property type="match status" value="1"/>
</dbReference>
<reference evidence="14 15" key="1">
    <citation type="submission" date="2024-05" db="EMBL/GenBank/DDBJ databases">
        <title>Genome sequencing and assembly of Indian major carp, Cirrhinus mrigala (Hamilton, 1822).</title>
        <authorList>
            <person name="Mohindra V."/>
            <person name="Chowdhury L.M."/>
            <person name="Lal K."/>
            <person name="Jena J.K."/>
        </authorList>
    </citation>
    <scope>NUCLEOTIDE SEQUENCE [LARGE SCALE GENOMIC DNA]</scope>
    <source>
        <strain evidence="14">CM1030</strain>
        <tissue evidence="14">Blood</tissue>
    </source>
</reference>
<dbReference type="PROSITE" id="PS50878">
    <property type="entry name" value="RT_POL"/>
    <property type="match status" value="1"/>
</dbReference>
<dbReference type="InterPro" id="IPR041588">
    <property type="entry name" value="Integrase_H2C2"/>
</dbReference>
<dbReference type="PROSITE" id="PS50994">
    <property type="entry name" value="INTEGRASE"/>
    <property type="match status" value="1"/>
</dbReference>
<dbReference type="CDD" id="cd09274">
    <property type="entry name" value="RNase_HI_RT_Ty3"/>
    <property type="match status" value="1"/>
</dbReference>
<sequence length="1374" mass="154570">KAASDRSAHLWFWSTNGHPLSHGVEHAALGAPATPHRLAFFLFISCTVNKSTLRGIVSRSHPCRVILHPVTCGGECRQICEESPASSPLSPNFFSLCLCTQDREGGTLVPAMEEVLKCLAEVSIRQQQIAEHLAARVGRTEEEVTAIQLSAAQRVPLPDARAQATRLLPKMTADDDVEAFLQVFENTAHRESWPEEEWARALAPLLTGEAQRAYFSLPLAVAEEYYEVKREILARLGLSPICAAQQFHEWEFKPRVPARAQAAELNRIAQHWLLEGNPTAAQVAERVVVDRLLRALPRAHRQAVGMRNPTTTQELVEAIELADAVHHREAGDRVPPFPWRVVQERRPLEGTPRPVSRPTVPPPRDEPMPSAVLLGRDWPGFDQLLTAATQPVSPRGDRRRRRRPLGRRRRPVLLASDSGRDGESPSQNSNLFFDVYQQATGGGSFAKEQREDDRLKHCWTQVRVVDGKDVLPRPHTLPYFVVEKGLLYCVAQRRGEEKKLLVVPRGKTEAVLELAHSHPMAGHLGAANTTQRIRDRFHWPGMEAEVRGFCQACPTCQVTSPRTPPPSPLIPLPIIEVPFERIGMDIIGPLPRSARGHEHILVIVDYATRYPEAVPLRKATAKSIAQELFLLASRVGLPSEILTDQGTPFMSRLMADLCRLLRVKQLRTTVYHPQTDGLVERFNQTLKQMLRRVTAEDKRDWDLLLPYVLFGIREVPQASTGFTPFELLFGRQPRGLLDVAREAWEQQPAPHRTIIEHVRQMRERIDRVMPLVREHLSKAQQAQQRHYNRAAQPREFQPGDRVMVLVPSSACKFLAAWQGPYTVVEKVGPVTYRLRQPGRRQAEQLYHINLLKKWVGTRDQVAALSLTEPVVVDVNPNLAAAQKAELQHLVSQFQDVFSSQPGQTNVVHHDIKTPTGVIVRQRPYRIPEARRQAIEEEIQQMLKLGVIEPSRSPWSSPIVMVPKPDGTLRFCNDFRRLNEVSEFDGYPMPRVDELLDRLGRARYISTLDLTKGYWQVPLTASAKPKTAFSTPSGHWQYRTLPFGLHGAPATFQRMMDIILRPHQAYAAAYIDDVVVHSEAWDEHLDRLRRVLSELRRAGLTANPRKCHLALSEAKYLGFQVGRGLIRPQEKKVEAIHSAPRPATKTQVRAFLGLAGYYRCFIPNFSSLAAPLTDLTRKGQPEKVCWTPSTEEAFAQIKTALTSSPVLRAPDFSCPFLLQTDASDTGLGAVLSQIQEGEEHPIIYISRKLSTAERKYAAVEKEALAIKWAVLELRYYLLGRKFTLVTDHAPLQWMARAKDTNARVTRWFLALQDFHFEVRHRAGAANANADGLSRLWTAYAGPGRRLGGGSVTSFHKGISVALATNQRHLHALSTG</sequence>
<evidence type="ECO:0000256" key="5">
    <source>
        <dbReference type="ARBA" id="ARBA00022722"/>
    </source>
</evidence>
<dbReference type="SUPFAM" id="SSF56672">
    <property type="entry name" value="DNA/RNA polymerases"/>
    <property type="match status" value="1"/>
</dbReference>
<feature type="region of interest" description="Disordered" evidence="10">
    <location>
        <begin position="386"/>
        <end position="429"/>
    </location>
</feature>
<dbReference type="FunFam" id="3.30.420.10:FF:000032">
    <property type="entry name" value="Retrovirus-related Pol polyprotein from transposon 297-like Protein"/>
    <property type="match status" value="1"/>
</dbReference>
<evidence type="ECO:0000259" key="12">
    <source>
        <dbReference type="PROSITE" id="PS50878"/>
    </source>
</evidence>
<feature type="region of interest" description="Disordered" evidence="10">
    <location>
        <begin position="332"/>
        <end position="370"/>
    </location>
</feature>
<dbReference type="Pfam" id="PF00665">
    <property type="entry name" value="rve"/>
    <property type="match status" value="1"/>
</dbReference>
<dbReference type="Gene3D" id="3.10.20.370">
    <property type="match status" value="1"/>
</dbReference>
<dbReference type="Gene3D" id="1.10.4020.10">
    <property type="entry name" value="DNA breaking-rejoining enzymes"/>
    <property type="match status" value="1"/>
</dbReference>
<evidence type="ECO:0000256" key="7">
    <source>
        <dbReference type="ARBA" id="ARBA00022801"/>
    </source>
</evidence>
<dbReference type="GO" id="GO:0004523">
    <property type="term" value="F:RNA-DNA hybrid ribonuclease activity"/>
    <property type="evidence" value="ECO:0007669"/>
    <property type="project" value="UniProtKB-EC"/>
</dbReference>
<evidence type="ECO:0000256" key="10">
    <source>
        <dbReference type="SAM" id="MobiDB-lite"/>
    </source>
</evidence>
<dbReference type="InterPro" id="IPR041373">
    <property type="entry name" value="RT_RNaseH"/>
</dbReference>
<dbReference type="InterPro" id="IPR054465">
    <property type="entry name" value="Integrase_p58-like_C"/>
</dbReference>
<dbReference type="Proteomes" id="UP001529510">
    <property type="component" value="Unassembled WGS sequence"/>
</dbReference>
<evidence type="ECO:0000256" key="9">
    <source>
        <dbReference type="ARBA" id="ARBA00039658"/>
    </source>
</evidence>
<evidence type="ECO:0000313" key="15">
    <source>
        <dbReference type="Proteomes" id="UP001529510"/>
    </source>
</evidence>
<dbReference type="Pfam" id="PF17921">
    <property type="entry name" value="Integrase_H2C2"/>
    <property type="match status" value="1"/>
</dbReference>
<dbReference type="FunFam" id="1.10.340.70:FF:000001">
    <property type="entry name" value="Retrovirus-related Pol polyprotein from transposon gypsy-like Protein"/>
    <property type="match status" value="1"/>
</dbReference>
<dbReference type="SUPFAM" id="SSF53098">
    <property type="entry name" value="Ribonuclease H-like"/>
    <property type="match status" value="1"/>
</dbReference>
<dbReference type="Gene3D" id="3.30.70.270">
    <property type="match status" value="2"/>
</dbReference>
<evidence type="ECO:0000256" key="6">
    <source>
        <dbReference type="ARBA" id="ARBA00022759"/>
    </source>
</evidence>
<accession>A0ABD0MIZ7</accession>
<name>A0ABD0MIZ7_CIRMR</name>
<comment type="caution">
    <text evidence="14">The sequence shown here is derived from an EMBL/GenBank/DDBJ whole genome shotgun (WGS) entry which is preliminary data.</text>
</comment>
<dbReference type="InterPro" id="IPR050951">
    <property type="entry name" value="Retrovirus_Pol_polyprotein"/>
</dbReference>
<dbReference type="Pfam" id="PF00078">
    <property type="entry name" value="RVT_1"/>
    <property type="match status" value="1"/>
</dbReference>
<keyword evidence="15" id="KW-1185">Reference proteome</keyword>
<gene>
    <name evidence="14" type="ORF">M9458_055739</name>
</gene>
<protein>
    <recommendedName>
        <fullName evidence="9">Gypsy retrotransposon integrase-like protein 1</fullName>
        <ecNumber evidence="2">3.1.26.4</ecNumber>
    </recommendedName>
</protein>
<comment type="similarity">
    <text evidence="1">Belongs to the beta type-B retroviral polymerase family. HERV class-II K(HML-2) pol subfamily.</text>
</comment>
<evidence type="ECO:0000259" key="13">
    <source>
        <dbReference type="PROSITE" id="PS50994"/>
    </source>
</evidence>
<keyword evidence="8" id="KW-0695">RNA-directed DNA polymerase</keyword>
<dbReference type="InterPro" id="IPR012337">
    <property type="entry name" value="RNaseH-like_sf"/>
</dbReference>
<dbReference type="EMBL" id="JAMKFB020000562">
    <property type="protein sequence ID" value="KAL0148935.1"/>
    <property type="molecule type" value="Genomic_DNA"/>
</dbReference>
<feature type="non-terminal residue" evidence="14">
    <location>
        <position position="1"/>
    </location>
</feature>
<keyword evidence="5" id="KW-0540">Nuclease</keyword>
<dbReference type="Gene3D" id="1.10.340.70">
    <property type="match status" value="1"/>
</dbReference>
<dbReference type="Pfam" id="PF17917">
    <property type="entry name" value="RT_RNaseH"/>
    <property type="match status" value="1"/>
</dbReference>
<dbReference type="CDD" id="cd01647">
    <property type="entry name" value="RT_LTR"/>
    <property type="match status" value="1"/>
</dbReference>
<dbReference type="SUPFAM" id="SSF47353">
    <property type="entry name" value="Retrovirus capsid dimerization domain-like"/>
    <property type="match status" value="1"/>
</dbReference>
<organism evidence="14 15">
    <name type="scientific">Cirrhinus mrigala</name>
    <name type="common">Mrigala</name>
    <dbReference type="NCBI Taxonomy" id="683832"/>
    <lineage>
        <taxon>Eukaryota</taxon>
        <taxon>Metazoa</taxon>
        <taxon>Chordata</taxon>
        <taxon>Craniata</taxon>
        <taxon>Vertebrata</taxon>
        <taxon>Euteleostomi</taxon>
        <taxon>Actinopterygii</taxon>
        <taxon>Neopterygii</taxon>
        <taxon>Teleostei</taxon>
        <taxon>Ostariophysi</taxon>
        <taxon>Cypriniformes</taxon>
        <taxon>Cyprinidae</taxon>
        <taxon>Labeoninae</taxon>
        <taxon>Labeonini</taxon>
        <taxon>Cirrhinus</taxon>
    </lineage>
</organism>
<dbReference type="EC" id="3.1.26.4" evidence="2"/>
<evidence type="ECO:0000256" key="1">
    <source>
        <dbReference type="ARBA" id="ARBA00010879"/>
    </source>
</evidence>
<dbReference type="Gene3D" id="3.30.420.10">
    <property type="entry name" value="Ribonuclease H-like superfamily/Ribonuclease H"/>
    <property type="match status" value="1"/>
</dbReference>
<dbReference type="PANTHER" id="PTHR37984">
    <property type="entry name" value="PROTEIN CBG26694"/>
    <property type="match status" value="1"/>
</dbReference>
<proteinExistence type="inferred from homology"/>
<evidence type="ECO:0000256" key="8">
    <source>
        <dbReference type="ARBA" id="ARBA00022918"/>
    </source>
</evidence>
<keyword evidence="4" id="KW-0548">Nucleotidyltransferase</keyword>
<dbReference type="Pfam" id="PF22938">
    <property type="entry name" value="Integrase_p58_C"/>
    <property type="match status" value="1"/>
</dbReference>
<feature type="compositionally biased region" description="Basic residues" evidence="10">
    <location>
        <begin position="397"/>
        <end position="411"/>
    </location>
</feature>
<feature type="domain" description="Integrase catalytic" evidence="13">
    <location>
        <begin position="574"/>
        <end position="732"/>
    </location>
</feature>
<keyword evidence="7" id="KW-0378">Hydrolase</keyword>
<keyword evidence="3" id="KW-0808">Transferase</keyword>
<dbReference type="GO" id="GO:0003964">
    <property type="term" value="F:RNA-directed DNA polymerase activity"/>
    <property type="evidence" value="ECO:0007669"/>
    <property type="project" value="UniProtKB-KW"/>
</dbReference>
<dbReference type="PROSITE" id="PS50804">
    <property type="entry name" value="SCAN_BOX"/>
    <property type="match status" value="1"/>
</dbReference>
<evidence type="ECO:0000313" key="14">
    <source>
        <dbReference type="EMBL" id="KAL0148935.1"/>
    </source>
</evidence>
<evidence type="ECO:0000256" key="4">
    <source>
        <dbReference type="ARBA" id="ARBA00022695"/>
    </source>
</evidence>